<dbReference type="InterPro" id="IPR051499">
    <property type="entry name" value="Phosducin-like_reg"/>
</dbReference>
<evidence type="ECO:0000256" key="11">
    <source>
        <dbReference type="ARBA" id="ARBA00023273"/>
    </source>
</evidence>
<dbReference type="OMA" id="PKYGYLC"/>
<evidence type="ECO:0000313" key="17">
    <source>
        <dbReference type="Proteomes" id="UP000288216"/>
    </source>
</evidence>
<evidence type="ECO:0000256" key="12">
    <source>
        <dbReference type="ARBA" id="ARBA00023305"/>
    </source>
</evidence>
<name>A0A401P2N9_SCYTO</name>
<keyword evidence="8" id="KW-0716">Sensory transduction</keyword>
<dbReference type="InterPro" id="IPR023196">
    <property type="entry name" value="Phosducin_N_dom_sf"/>
</dbReference>
<evidence type="ECO:0000256" key="14">
    <source>
        <dbReference type="SAM" id="MobiDB-lite"/>
    </source>
</evidence>
<organism evidence="16 17">
    <name type="scientific">Scyliorhinus torazame</name>
    <name type="common">Cloudy catshark</name>
    <name type="synonym">Catulus torazame</name>
    <dbReference type="NCBI Taxonomy" id="75743"/>
    <lineage>
        <taxon>Eukaryota</taxon>
        <taxon>Metazoa</taxon>
        <taxon>Chordata</taxon>
        <taxon>Craniata</taxon>
        <taxon>Vertebrata</taxon>
        <taxon>Chondrichthyes</taxon>
        <taxon>Elasmobranchii</taxon>
        <taxon>Galeomorphii</taxon>
        <taxon>Galeoidea</taxon>
        <taxon>Carcharhiniformes</taxon>
        <taxon>Scyliorhinidae</taxon>
        <taxon>Scyliorhinus</taxon>
    </lineage>
</organism>
<dbReference type="EMBL" id="BFAA01003014">
    <property type="protein sequence ID" value="GCB67367.1"/>
    <property type="molecule type" value="Genomic_DNA"/>
</dbReference>
<evidence type="ECO:0000256" key="1">
    <source>
        <dbReference type="ARBA" id="ARBA00004123"/>
    </source>
</evidence>
<dbReference type="InterPro" id="IPR001200">
    <property type="entry name" value="Phosducin"/>
</dbReference>
<feature type="compositionally biased region" description="Polar residues" evidence="14">
    <location>
        <begin position="22"/>
        <end position="39"/>
    </location>
</feature>
<evidence type="ECO:0000256" key="5">
    <source>
        <dbReference type="ARBA" id="ARBA00009686"/>
    </source>
</evidence>
<dbReference type="GO" id="GO:0005829">
    <property type="term" value="C:cytosol"/>
    <property type="evidence" value="ECO:0007669"/>
    <property type="project" value="UniProtKB-SubCell"/>
</dbReference>
<comment type="caution">
    <text evidence="16">The sequence shown here is derived from an EMBL/GenBank/DDBJ whole genome shotgun (WGS) entry which is preliminary data.</text>
</comment>
<proteinExistence type="inferred from homology"/>
<dbReference type="PANTHER" id="PTHR46052:SF3">
    <property type="entry name" value="PHOSDUCIN"/>
    <property type="match status" value="1"/>
</dbReference>
<dbReference type="STRING" id="75743.A0A401P2N9"/>
<dbReference type="OrthoDB" id="70588at2759"/>
<comment type="similarity">
    <text evidence="5">Belongs to the phosducin family.</text>
</comment>
<dbReference type="GO" id="GO:0008277">
    <property type="term" value="P:regulation of G protein-coupled receptor signaling pathway"/>
    <property type="evidence" value="ECO:0007669"/>
    <property type="project" value="InterPro"/>
</dbReference>
<evidence type="ECO:0000256" key="8">
    <source>
        <dbReference type="ARBA" id="ARBA00022606"/>
    </source>
</evidence>
<keyword evidence="17" id="KW-1185">Reference proteome</keyword>
<dbReference type="Gene3D" id="3.40.30.10">
    <property type="entry name" value="Glutaredoxin"/>
    <property type="match status" value="1"/>
</dbReference>
<feature type="domain" description="Phosducin" evidence="15">
    <location>
        <begin position="1"/>
        <end position="220"/>
    </location>
</feature>
<keyword evidence="9" id="KW-0969">Cilium</keyword>
<dbReference type="Pfam" id="PF02114">
    <property type="entry name" value="Phosducin"/>
    <property type="match status" value="1"/>
</dbReference>
<dbReference type="Gene3D" id="1.10.168.10">
    <property type="entry name" value="Phosducin, domain 2"/>
    <property type="match status" value="1"/>
</dbReference>
<dbReference type="GO" id="GO:0001750">
    <property type="term" value="C:photoreceptor outer segment"/>
    <property type="evidence" value="ECO:0007669"/>
    <property type="project" value="UniProtKB-SubCell"/>
</dbReference>
<dbReference type="GO" id="GO:0005634">
    <property type="term" value="C:nucleus"/>
    <property type="evidence" value="ECO:0007669"/>
    <property type="project" value="UniProtKB-SubCell"/>
</dbReference>
<evidence type="ECO:0000313" key="16">
    <source>
        <dbReference type="EMBL" id="GCB67367.1"/>
    </source>
</evidence>
<reference evidence="16 17" key="1">
    <citation type="journal article" date="2018" name="Nat. Ecol. Evol.">
        <title>Shark genomes provide insights into elasmobranch evolution and the origin of vertebrates.</title>
        <authorList>
            <person name="Hara Y"/>
            <person name="Yamaguchi K"/>
            <person name="Onimaru K"/>
            <person name="Kadota M"/>
            <person name="Koyanagi M"/>
            <person name="Keeley SD"/>
            <person name="Tatsumi K"/>
            <person name="Tanaka K"/>
            <person name="Motone F"/>
            <person name="Kageyama Y"/>
            <person name="Nozu R"/>
            <person name="Adachi N"/>
            <person name="Nishimura O"/>
            <person name="Nakagawa R"/>
            <person name="Tanegashima C"/>
            <person name="Kiyatake I"/>
            <person name="Matsumoto R"/>
            <person name="Murakumo K"/>
            <person name="Nishida K"/>
            <person name="Terakita A"/>
            <person name="Kuratani S"/>
            <person name="Sato K"/>
            <person name="Hyodo S Kuraku.S."/>
        </authorList>
    </citation>
    <scope>NUCLEOTIDE SEQUENCE [LARGE SCALE GENOMIC DNA]</scope>
</reference>
<dbReference type="PRINTS" id="PR00677">
    <property type="entry name" value="PHOSDUCIN"/>
</dbReference>
<accession>A0A401P2N9</accession>
<keyword evidence="7" id="KW-0597">Phosphoprotein</keyword>
<feature type="non-terminal residue" evidence="16">
    <location>
        <position position="1"/>
    </location>
</feature>
<evidence type="ECO:0000259" key="15">
    <source>
        <dbReference type="Pfam" id="PF02114"/>
    </source>
</evidence>
<dbReference type="InterPro" id="IPR036249">
    <property type="entry name" value="Thioredoxin-like_sf"/>
</dbReference>
<dbReference type="InterPro" id="IPR024253">
    <property type="entry name" value="Phosducin_thioredoxin-like_dom"/>
</dbReference>
<keyword evidence="11" id="KW-0966">Cell projection</keyword>
<dbReference type="AlphaFoldDB" id="A0A401P2N9"/>
<evidence type="ECO:0000256" key="9">
    <source>
        <dbReference type="ARBA" id="ARBA00023069"/>
    </source>
</evidence>
<dbReference type="SUPFAM" id="SSF52833">
    <property type="entry name" value="Thioredoxin-like"/>
    <property type="match status" value="1"/>
</dbReference>
<dbReference type="CDD" id="cd02987">
    <property type="entry name" value="Phd_like_Phd"/>
    <property type="match status" value="1"/>
</dbReference>
<evidence type="ECO:0000256" key="13">
    <source>
        <dbReference type="ARBA" id="ARBA00040013"/>
    </source>
</evidence>
<evidence type="ECO:0000256" key="7">
    <source>
        <dbReference type="ARBA" id="ARBA00022553"/>
    </source>
</evidence>
<evidence type="ECO:0000256" key="10">
    <source>
        <dbReference type="ARBA" id="ARBA00023242"/>
    </source>
</evidence>
<protein>
    <recommendedName>
        <fullName evidence="13">Phosducin</fullName>
    </recommendedName>
</protein>
<feature type="region of interest" description="Disordered" evidence="14">
    <location>
        <begin position="22"/>
        <end position="45"/>
    </location>
</feature>
<evidence type="ECO:0000256" key="2">
    <source>
        <dbReference type="ARBA" id="ARBA00004437"/>
    </source>
</evidence>
<keyword evidence="10" id="KW-0539">Nucleus</keyword>
<dbReference type="GO" id="GO:0007601">
    <property type="term" value="P:visual perception"/>
    <property type="evidence" value="ECO:0007669"/>
    <property type="project" value="UniProtKB-KW"/>
</dbReference>
<evidence type="ECO:0000256" key="6">
    <source>
        <dbReference type="ARBA" id="ARBA00022490"/>
    </source>
</evidence>
<keyword evidence="6" id="KW-0963">Cytoplasm</keyword>
<gene>
    <name evidence="16" type="ORF">scyTo_0008038</name>
</gene>
<evidence type="ECO:0000256" key="3">
    <source>
        <dbReference type="ARBA" id="ARBA00004504"/>
    </source>
</evidence>
<dbReference type="Proteomes" id="UP000288216">
    <property type="component" value="Unassembled WGS sequence"/>
</dbReference>
<comment type="subcellular location">
    <subcellularLocation>
        <location evidence="3">Cell projection</location>
        <location evidence="3">Cilium</location>
        <location evidence="3">Photoreceptor outer segment</location>
    </subcellularLocation>
    <subcellularLocation>
        <location evidence="4">Cytoplasm</location>
        <location evidence="4">Cytosol</location>
    </subcellularLocation>
    <subcellularLocation>
        <location evidence="1">Nucleus</location>
    </subcellularLocation>
    <subcellularLocation>
        <location evidence="2">Photoreceptor inner segment</location>
    </subcellularLocation>
</comment>
<dbReference type="PANTHER" id="PTHR46052">
    <property type="entry name" value="PHOSDUCIN-LIKE PROTEIN"/>
    <property type="match status" value="1"/>
</dbReference>
<keyword evidence="12" id="KW-0844">Vision</keyword>
<dbReference type="GO" id="GO:0001917">
    <property type="term" value="C:photoreceptor inner segment"/>
    <property type="evidence" value="ECO:0007669"/>
    <property type="project" value="UniProtKB-SubCell"/>
</dbReference>
<sequence length="227" mass="25991">PKGVINDWRKFKLGSEDKEITPSNKRQLLRQLSSPYQSLSKDKDAQEKFSRKMSVTEYEMTQGKEDETCLRKYRRQCMQEMHQQLSFGPHFGVVYDLENGEQFLEVIEKELKITTVMVSIYEDGMKGCDSLINCLTCLALEYPLVKFCKIKASNTGASDRFPNHVLPALLVYKVGELIGNFIHITEQLGEEFFAVDVESFLNEYGLLPEREFAACENTSDGSDVDIE</sequence>
<evidence type="ECO:0000256" key="4">
    <source>
        <dbReference type="ARBA" id="ARBA00004514"/>
    </source>
</evidence>